<dbReference type="AlphaFoldDB" id="A0A653C6F6"/>
<accession>A0A653C6F6</accession>
<gene>
    <name evidence="2" type="ORF">CALMAC_LOCUS6574</name>
</gene>
<reference evidence="2 3" key="1">
    <citation type="submission" date="2019-01" db="EMBL/GenBank/DDBJ databases">
        <authorList>
            <person name="Sayadi A."/>
        </authorList>
    </citation>
    <scope>NUCLEOTIDE SEQUENCE [LARGE SCALE GENOMIC DNA]</scope>
</reference>
<dbReference type="Proteomes" id="UP000410492">
    <property type="component" value="Unassembled WGS sequence"/>
</dbReference>
<sequence length="293" mass="31446">SPKSDHHKPSSTAGCKKSRSQQHSTPTAALSAPASASTSPTLRTGSLVAQQPTGGATSGECSTASSGASSPAAHVKTTTSICDKQPTTIDSLFANNTTTVIATQLPTLPDFNGFQRPATAAVAGTTDTVLPQETTATQLGAIHSPNKVPIPRLQTSAAMKLKQQAAAAAAVAKLQHAKYKLLQPRQQQQQPQCDITQSYNPQTVQAEGHRSQTVTNDLVDRIKERRNEGQEEDEVVDFPLTRERINSVSNVEKDAMDEYLGTNNEHDEELSKYFSNNNVNEPAQQDNTYKLSH</sequence>
<keyword evidence="3" id="KW-1185">Reference proteome</keyword>
<feature type="region of interest" description="Disordered" evidence="1">
    <location>
        <begin position="274"/>
        <end position="293"/>
    </location>
</feature>
<feature type="compositionally biased region" description="Low complexity" evidence="1">
    <location>
        <begin position="24"/>
        <end position="42"/>
    </location>
</feature>
<evidence type="ECO:0000256" key="1">
    <source>
        <dbReference type="SAM" id="MobiDB-lite"/>
    </source>
</evidence>
<feature type="non-terminal residue" evidence="2">
    <location>
        <position position="293"/>
    </location>
</feature>
<protein>
    <submittedName>
        <fullName evidence="2">Uncharacterized protein</fullName>
    </submittedName>
</protein>
<name>A0A653C6F6_CALMS</name>
<proteinExistence type="predicted"/>
<organism evidence="2 3">
    <name type="scientific">Callosobruchus maculatus</name>
    <name type="common">Southern cowpea weevil</name>
    <name type="synonym">Pulse bruchid</name>
    <dbReference type="NCBI Taxonomy" id="64391"/>
    <lineage>
        <taxon>Eukaryota</taxon>
        <taxon>Metazoa</taxon>
        <taxon>Ecdysozoa</taxon>
        <taxon>Arthropoda</taxon>
        <taxon>Hexapoda</taxon>
        <taxon>Insecta</taxon>
        <taxon>Pterygota</taxon>
        <taxon>Neoptera</taxon>
        <taxon>Endopterygota</taxon>
        <taxon>Coleoptera</taxon>
        <taxon>Polyphaga</taxon>
        <taxon>Cucujiformia</taxon>
        <taxon>Chrysomeloidea</taxon>
        <taxon>Chrysomelidae</taxon>
        <taxon>Bruchinae</taxon>
        <taxon>Bruchini</taxon>
        <taxon>Callosobruchus</taxon>
    </lineage>
</organism>
<feature type="non-terminal residue" evidence="2">
    <location>
        <position position="1"/>
    </location>
</feature>
<feature type="region of interest" description="Disordered" evidence="1">
    <location>
        <begin position="1"/>
        <end position="72"/>
    </location>
</feature>
<evidence type="ECO:0000313" key="3">
    <source>
        <dbReference type="Proteomes" id="UP000410492"/>
    </source>
</evidence>
<dbReference type="EMBL" id="CAACVG010007061">
    <property type="protein sequence ID" value="VEN43425.1"/>
    <property type="molecule type" value="Genomic_DNA"/>
</dbReference>
<dbReference type="OrthoDB" id="10069709at2759"/>
<feature type="compositionally biased region" description="Low complexity" evidence="1">
    <location>
        <begin position="53"/>
        <end position="72"/>
    </location>
</feature>
<evidence type="ECO:0000313" key="2">
    <source>
        <dbReference type="EMBL" id="VEN43425.1"/>
    </source>
</evidence>
<feature type="compositionally biased region" description="Polar residues" evidence="1">
    <location>
        <begin position="43"/>
        <end position="52"/>
    </location>
</feature>